<comment type="caution">
    <text evidence="1">The sequence shown here is derived from an EMBL/GenBank/DDBJ whole genome shotgun (WGS) entry which is preliminary data.</text>
</comment>
<organism evidence="1">
    <name type="scientific">marine sediment metagenome</name>
    <dbReference type="NCBI Taxonomy" id="412755"/>
    <lineage>
        <taxon>unclassified sequences</taxon>
        <taxon>metagenomes</taxon>
        <taxon>ecological metagenomes</taxon>
    </lineage>
</organism>
<accession>A0A0F9BJY7</accession>
<evidence type="ECO:0000313" key="1">
    <source>
        <dbReference type="EMBL" id="KKK84721.1"/>
    </source>
</evidence>
<reference evidence="1" key="1">
    <citation type="journal article" date="2015" name="Nature">
        <title>Complex archaea that bridge the gap between prokaryotes and eukaryotes.</title>
        <authorList>
            <person name="Spang A."/>
            <person name="Saw J.H."/>
            <person name="Jorgensen S.L."/>
            <person name="Zaremba-Niedzwiedzka K."/>
            <person name="Martijn J."/>
            <person name="Lind A.E."/>
            <person name="van Eijk R."/>
            <person name="Schleper C."/>
            <person name="Guy L."/>
            <person name="Ettema T.J."/>
        </authorList>
    </citation>
    <scope>NUCLEOTIDE SEQUENCE</scope>
</reference>
<gene>
    <name evidence="1" type="ORF">LCGC14_2780480</name>
</gene>
<dbReference type="AlphaFoldDB" id="A0A0F9BJY7"/>
<name>A0A0F9BJY7_9ZZZZ</name>
<dbReference type="EMBL" id="LAZR01051642">
    <property type="protein sequence ID" value="KKK84721.1"/>
    <property type="molecule type" value="Genomic_DNA"/>
</dbReference>
<protein>
    <submittedName>
        <fullName evidence="1">Uncharacterized protein</fullName>
    </submittedName>
</protein>
<sequence>MEKRLKKYIDILEQRRALYELRSKTLENTDTKVSASMLFHDLQDEINTIITELREFVKREDSPVLRYKVVFQGDLPRTHKKVLAAHKIGEYDAIKYFGTLEVALTWIEENIDPDCEDDRIIIYEVFSSGHRKPVWHFSGWHWGFSEVDGYDIEQGCLLDHDKCWYGELMEDY</sequence>
<proteinExistence type="predicted"/>